<sequence>MGTELFRSAGADKGKPVVLLVDDEDTVLQALALQLGRDHKLLTASDGVEALQVLAEYGPVAAVISDMRMPNMDGIELMRRIAVEYPDTTRVLHTGHGDIETAIAAINSGGVYRYVPKPAGTDELRSVVGDAVARHGEAMRDRELLDTTLRASMQALFGCLELASPVAFARAGRIRSLVVEICHELQLDGLWEIEVAAMASQLGAVTVPPAVLKKLDRGQQLGPDEQAMVNGMPRAAVRLLRDIPMLHDVVAIASGLAGDPPPEEGRSALVEAGINVVRTAIDYEIVESRSPTNAMAIAALEERGDGAAHVLAALRKVKGVRAHQEVVKSVRIMELEVGMRLAEDVVAVNGLVLIGRGTVATEVMLDRLTNFARVVDIVEPVLAAVPDYHKYLVRKEKR</sequence>
<protein>
    <submittedName>
        <fullName evidence="4">Response regulator receiver domain-containing protein</fullName>
    </submittedName>
</protein>
<dbReference type="Proteomes" id="UP000249341">
    <property type="component" value="Unassembled WGS sequence"/>
</dbReference>
<dbReference type="CDD" id="cd17569">
    <property type="entry name" value="REC_HupR-like"/>
    <property type="match status" value="1"/>
</dbReference>
<dbReference type="Pfam" id="PF13487">
    <property type="entry name" value="HD_5"/>
    <property type="match status" value="1"/>
</dbReference>
<keyword evidence="1 2" id="KW-0597">Phosphoprotein</keyword>
<dbReference type="InterPro" id="IPR050595">
    <property type="entry name" value="Bact_response_regulator"/>
</dbReference>
<evidence type="ECO:0000256" key="2">
    <source>
        <dbReference type="PROSITE-ProRule" id="PRU00169"/>
    </source>
</evidence>
<dbReference type="PANTHER" id="PTHR44591:SF19">
    <property type="entry name" value="TWO-COMPONENT RESPONSE REGULATOR-RELATED"/>
    <property type="match status" value="1"/>
</dbReference>
<dbReference type="SMART" id="SM00448">
    <property type="entry name" value="REC"/>
    <property type="match status" value="1"/>
</dbReference>
<dbReference type="GO" id="GO:0000160">
    <property type="term" value="P:phosphorelay signal transduction system"/>
    <property type="evidence" value="ECO:0007669"/>
    <property type="project" value="InterPro"/>
</dbReference>
<reference evidence="4 5" key="1">
    <citation type="submission" date="2018-06" db="EMBL/GenBank/DDBJ databases">
        <title>Genomic Encyclopedia of Type Strains, Phase III (KMG-III): the genomes of soil and plant-associated and newly described type strains.</title>
        <authorList>
            <person name="Whitman W."/>
        </authorList>
    </citation>
    <scope>NUCLEOTIDE SEQUENCE [LARGE SCALE GENOMIC DNA]</scope>
    <source>
        <strain evidence="4 5">CGMCC 4.7090</strain>
    </source>
</reference>
<dbReference type="Gene3D" id="3.40.50.2300">
    <property type="match status" value="1"/>
</dbReference>
<dbReference type="OrthoDB" id="9802066at2"/>
<keyword evidence="5" id="KW-1185">Reference proteome</keyword>
<evidence type="ECO:0000259" key="3">
    <source>
        <dbReference type="PROSITE" id="PS50110"/>
    </source>
</evidence>
<feature type="domain" description="Response regulatory" evidence="3">
    <location>
        <begin position="17"/>
        <end position="132"/>
    </location>
</feature>
<dbReference type="PANTHER" id="PTHR44591">
    <property type="entry name" value="STRESS RESPONSE REGULATOR PROTEIN 1"/>
    <property type="match status" value="1"/>
</dbReference>
<accession>A0A327Z247</accession>
<dbReference type="AlphaFoldDB" id="A0A327Z247"/>
<dbReference type="InterPro" id="IPR001789">
    <property type="entry name" value="Sig_transdc_resp-reg_receiver"/>
</dbReference>
<proteinExistence type="predicted"/>
<dbReference type="EMBL" id="QLMJ01000021">
    <property type="protein sequence ID" value="RAK27959.1"/>
    <property type="molecule type" value="Genomic_DNA"/>
</dbReference>
<evidence type="ECO:0000313" key="4">
    <source>
        <dbReference type="EMBL" id="RAK27959.1"/>
    </source>
</evidence>
<dbReference type="Gene3D" id="1.10.3210.10">
    <property type="entry name" value="Hypothetical protein af1432"/>
    <property type="match status" value="1"/>
</dbReference>
<dbReference type="PROSITE" id="PS50110">
    <property type="entry name" value="RESPONSE_REGULATORY"/>
    <property type="match status" value="1"/>
</dbReference>
<dbReference type="SUPFAM" id="SSF52172">
    <property type="entry name" value="CheY-like"/>
    <property type="match status" value="1"/>
</dbReference>
<dbReference type="RefSeq" id="WP_111653587.1">
    <property type="nucleotide sequence ID" value="NZ_JACHWI010000012.1"/>
</dbReference>
<organism evidence="4 5">
    <name type="scientific">Actinoplanes lutulentus</name>
    <dbReference type="NCBI Taxonomy" id="1287878"/>
    <lineage>
        <taxon>Bacteria</taxon>
        <taxon>Bacillati</taxon>
        <taxon>Actinomycetota</taxon>
        <taxon>Actinomycetes</taxon>
        <taxon>Micromonosporales</taxon>
        <taxon>Micromonosporaceae</taxon>
        <taxon>Actinoplanes</taxon>
    </lineage>
</organism>
<gene>
    <name evidence="4" type="ORF">B0I29_12155</name>
</gene>
<evidence type="ECO:0000313" key="5">
    <source>
        <dbReference type="Proteomes" id="UP000249341"/>
    </source>
</evidence>
<name>A0A327Z247_9ACTN</name>
<feature type="modified residue" description="4-aspartylphosphate" evidence="2">
    <location>
        <position position="66"/>
    </location>
</feature>
<dbReference type="InterPro" id="IPR011006">
    <property type="entry name" value="CheY-like_superfamily"/>
</dbReference>
<dbReference type="Pfam" id="PF00072">
    <property type="entry name" value="Response_reg"/>
    <property type="match status" value="1"/>
</dbReference>
<comment type="caution">
    <text evidence="4">The sequence shown here is derived from an EMBL/GenBank/DDBJ whole genome shotgun (WGS) entry which is preliminary data.</text>
</comment>
<evidence type="ECO:0000256" key="1">
    <source>
        <dbReference type="ARBA" id="ARBA00022553"/>
    </source>
</evidence>